<dbReference type="InterPro" id="IPR050953">
    <property type="entry name" value="N4_N6_ade-DNA_methylase"/>
</dbReference>
<evidence type="ECO:0000256" key="4">
    <source>
        <dbReference type="ARBA" id="ARBA00047942"/>
    </source>
</evidence>
<organism evidence="6 7">
    <name type="scientific">Helicobacter marmotae</name>
    <dbReference type="NCBI Taxonomy" id="152490"/>
    <lineage>
        <taxon>Bacteria</taxon>
        <taxon>Pseudomonadati</taxon>
        <taxon>Campylobacterota</taxon>
        <taxon>Epsilonproteobacteria</taxon>
        <taxon>Campylobacterales</taxon>
        <taxon>Helicobacteraceae</taxon>
        <taxon>Helicobacter</taxon>
    </lineage>
</organism>
<dbReference type="Pfam" id="PF12950">
    <property type="entry name" value="TaqI_C"/>
    <property type="match status" value="1"/>
</dbReference>
<dbReference type="GO" id="GO:0032259">
    <property type="term" value="P:methylation"/>
    <property type="evidence" value="ECO:0007669"/>
    <property type="project" value="UniProtKB-KW"/>
</dbReference>
<evidence type="ECO:0000256" key="2">
    <source>
        <dbReference type="ARBA" id="ARBA00022603"/>
    </source>
</evidence>
<keyword evidence="2" id="KW-0489">Methyltransferase</keyword>
<comment type="caution">
    <text evidence="6">The sequence shown here is derived from an EMBL/GenBank/DDBJ whole genome shotgun (WGS) entry which is preliminary data.</text>
</comment>
<dbReference type="Proteomes" id="UP000256599">
    <property type="component" value="Unassembled WGS sequence"/>
</dbReference>
<evidence type="ECO:0000256" key="1">
    <source>
        <dbReference type="ARBA" id="ARBA00011900"/>
    </source>
</evidence>
<evidence type="ECO:0000259" key="5">
    <source>
        <dbReference type="Pfam" id="PF12950"/>
    </source>
</evidence>
<evidence type="ECO:0000256" key="3">
    <source>
        <dbReference type="ARBA" id="ARBA00022679"/>
    </source>
</evidence>
<dbReference type="GO" id="GO:0009007">
    <property type="term" value="F:site-specific DNA-methyltransferase (adenine-specific) activity"/>
    <property type="evidence" value="ECO:0007669"/>
    <property type="project" value="UniProtKB-EC"/>
</dbReference>
<dbReference type="AlphaFoldDB" id="A0A3D8I115"/>
<evidence type="ECO:0000313" key="7">
    <source>
        <dbReference type="Proteomes" id="UP000256599"/>
    </source>
</evidence>
<dbReference type="PANTHER" id="PTHR33841">
    <property type="entry name" value="DNA METHYLTRANSFERASE YEEA-RELATED"/>
    <property type="match status" value="1"/>
</dbReference>
<evidence type="ECO:0000313" key="6">
    <source>
        <dbReference type="EMBL" id="RDU58829.1"/>
    </source>
</evidence>
<dbReference type="InterPro" id="IPR025931">
    <property type="entry name" value="TaqI_C"/>
</dbReference>
<comment type="catalytic activity">
    <reaction evidence="4">
        <text>a 2'-deoxyadenosine in DNA + S-adenosyl-L-methionine = an N(6)-methyl-2'-deoxyadenosine in DNA + S-adenosyl-L-homocysteine + H(+)</text>
        <dbReference type="Rhea" id="RHEA:15197"/>
        <dbReference type="Rhea" id="RHEA-COMP:12418"/>
        <dbReference type="Rhea" id="RHEA-COMP:12419"/>
        <dbReference type="ChEBI" id="CHEBI:15378"/>
        <dbReference type="ChEBI" id="CHEBI:57856"/>
        <dbReference type="ChEBI" id="CHEBI:59789"/>
        <dbReference type="ChEBI" id="CHEBI:90615"/>
        <dbReference type="ChEBI" id="CHEBI:90616"/>
        <dbReference type="EC" id="2.1.1.72"/>
    </reaction>
</comment>
<name>A0A3D8I115_9HELI</name>
<keyword evidence="7" id="KW-1185">Reference proteome</keyword>
<dbReference type="EMBL" id="NXLR01000035">
    <property type="protein sequence ID" value="RDU58829.1"/>
    <property type="molecule type" value="Genomic_DNA"/>
</dbReference>
<sequence>MAAFRRDIGQYQGKIVWNRISNELCFSYDNRGYVILDSMFMITSDDESLLKYFLAVLNASVSRHWIKTNAATLGDGVYGAKIYIEKLPIPQITTSNQHIVDKIIALVEEILKLKANCAVLGAQSGGEESLKESLVANRDSSPLAGVQNDKIISLAGSQVCHSEPVKQAKN</sequence>
<dbReference type="EC" id="2.1.1.72" evidence="1"/>
<proteinExistence type="predicted"/>
<gene>
    <name evidence="6" type="ORF">CQA63_09120</name>
</gene>
<dbReference type="PANTHER" id="PTHR33841:SF1">
    <property type="entry name" value="DNA METHYLTRANSFERASE A"/>
    <property type="match status" value="1"/>
</dbReference>
<protein>
    <recommendedName>
        <fullName evidence="1">site-specific DNA-methyltransferase (adenine-specific)</fullName>
        <ecNumber evidence="1">2.1.1.72</ecNumber>
    </recommendedName>
</protein>
<keyword evidence="3" id="KW-0808">Transferase</keyword>
<feature type="domain" description="TaqI-like C-terminal specificity" evidence="5">
    <location>
        <begin position="12"/>
        <end position="89"/>
    </location>
</feature>
<accession>A0A3D8I115</accession>
<feature type="non-terminal residue" evidence="6">
    <location>
        <position position="170"/>
    </location>
</feature>
<reference evidence="6 7" key="1">
    <citation type="submission" date="2018-04" db="EMBL/GenBank/DDBJ databases">
        <title>Novel Campyloabacter and Helicobacter Species and Strains.</title>
        <authorList>
            <person name="Mannion A.J."/>
            <person name="Shen Z."/>
            <person name="Fox J.G."/>
        </authorList>
    </citation>
    <scope>NUCLEOTIDE SEQUENCE [LARGE SCALE GENOMIC DNA]</scope>
    <source>
        <strain evidence="6 7">MIT 98-6070</strain>
    </source>
</reference>